<dbReference type="Proteomes" id="UP001234202">
    <property type="component" value="Unassembled WGS sequence"/>
</dbReference>
<sequence length="148" mass="15653">MWLLPNRKTITAPDVIRATTSHLRGIGGDSHAADELEEILETELEAFRTIQALAKAAKAQGGASAGGPKRGFPGKAKKEVSVGGEEEEQVEADIAADGDVEGDDGEGEGDGDEAEVEEQEEEEEEEEVDEQEAEVGAAVASEEDTEMQ</sequence>
<gene>
    <name evidence="1" type="ORF">QFC24_003820</name>
</gene>
<dbReference type="EMBL" id="JASBWV010000012">
    <property type="protein sequence ID" value="KAJ9123604.1"/>
    <property type="molecule type" value="Genomic_DNA"/>
</dbReference>
<keyword evidence="2" id="KW-1185">Reference proteome</keyword>
<protein>
    <submittedName>
        <fullName evidence="1">Uncharacterized protein</fullName>
    </submittedName>
</protein>
<name>A0ACC2XJK6_9TREE</name>
<comment type="caution">
    <text evidence="1">The sequence shown here is derived from an EMBL/GenBank/DDBJ whole genome shotgun (WGS) entry which is preliminary data.</text>
</comment>
<proteinExistence type="predicted"/>
<accession>A0ACC2XJK6</accession>
<organism evidence="1 2">
    <name type="scientific">Naganishia onofrii</name>
    <dbReference type="NCBI Taxonomy" id="1851511"/>
    <lineage>
        <taxon>Eukaryota</taxon>
        <taxon>Fungi</taxon>
        <taxon>Dikarya</taxon>
        <taxon>Basidiomycota</taxon>
        <taxon>Agaricomycotina</taxon>
        <taxon>Tremellomycetes</taxon>
        <taxon>Filobasidiales</taxon>
        <taxon>Filobasidiaceae</taxon>
        <taxon>Naganishia</taxon>
    </lineage>
</organism>
<evidence type="ECO:0000313" key="2">
    <source>
        <dbReference type="Proteomes" id="UP001234202"/>
    </source>
</evidence>
<evidence type="ECO:0000313" key="1">
    <source>
        <dbReference type="EMBL" id="KAJ9123604.1"/>
    </source>
</evidence>
<reference evidence="1" key="1">
    <citation type="submission" date="2023-04" db="EMBL/GenBank/DDBJ databases">
        <title>Draft Genome sequencing of Naganishia species isolated from polar environments using Oxford Nanopore Technology.</title>
        <authorList>
            <person name="Leo P."/>
            <person name="Venkateswaran K."/>
        </authorList>
    </citation>
    <scope>NUCLEOTIDE SEQUENCE</scope>
    <source>
        <strain evidence="1">DBVPG 5303</strain>
    </source>
</reference>